<dbReference type="Proteomes" id="UP000316733">
    <property type="component" value="Segment"/>
</dbReference>
<gene>
    <name evidence="1" type="ORF">EST35_0420</name>
</gene>
<keyword evidence="2" id="KW-1185">Reference proteome</keyword>
<protein>
    <submittedName>
        <fullName evidence="1">Uncharacterized protein</fullName>
    </submittedName>
</protein>
<name>A0A4Y5JUD3_9CAUD</name>
<accession>A0A4Y5JUD3</accession>
<sequence length="59" mass="6807">MTIDEFLEQLDCACTDGNCIFRPSHWKGMVTNGGCKCLVDRNKHTNVLRYINFLKSKIK</sequence>
<proteinExistence type="predicted"/>
<dbReference type="EMBL" id="MK797984">
    <property type="protein sequence ID" value="QCG76288.1"/>
    <property type="molecule type" value="Genomic_DNA"/>
</dbReference>
<organism evidence="1 2">
    <name type="scientific">Pseudomonas phage vB_PaeM_PA5oct</name>
    <dbReference type="NCBI Taxonomy" id="2163605"/>
    <lineage>
        <taxon>Viruses</taxon>
        <taxon>Duplodnaviria</taxon>
        <taxon>Heunggongvirae</taxon>
        <taxon>Uroviricota</taxon>
        <taxon>Caudoviricetes</taxon>
        <taxon>Arenbergviridae</taxon>
        <taxon>Wroclawvirus</taxon>
        <taxon>Wroclawvirus PA5oct</taxon>
    </lineage>
</organism>
<evidence type="ECO:0000313" key="2">
    <source>
        <dbReference type="Proteomes" id="UP000316733"/>
    </source>
</evidence>
<reference evidence="2" key="1">
    <citation type="journal article" date="2020" name="bioRxiv">
        <title>Integrative omics analysis of Pseudomonas aeruginosa virus PA5oct highlights the molecular complexity of jumbo phages.</title>
        <authorList>
            <person name="Lood C."/>
            <person name="Danis-Wlodarczyk K."/>
            <person name="Blasdel B.G."/>
            <person name="Jang H.B."/>
            <person name="Vandenheuvel D."/>
            <person name="Briers Y."/>
            <person name="Noben J.-P."/>
            <person name="van Noort V."/>
            <person name="Drulis-Kawa Z."/>
            <person name="Lavigne R."/>
        </authorList>
    </citation>
    <scope>NUCLEOTIDE SEQUENCE [LARGE SCALE GENOMIC DNA]</scope>
</reference>
<evidence type="ECO:0000313" key="1">
    <source>
        <dbReference type="EMBL" id="QCG76288.1"/>
    </source>
</evidence>